<feature type="compositionally biased region" description="Basic residues" evidence="2">
    <location>
        <begin position="804"/>
        <end position="813"/>
    </location>
</feature>
<feature type="region of interest" description="Disordered" evidence="2">
    <location>
        <begin position="1212"/>
        <end position="1234"/>
    </location>
</feature>
<proteinExistence type="predicted"/>
<feature type="compositionally biased region" description="Polar residues" evidence="2">
    <location>
        <begin position="884"/>
        <end position="896"/>
    </location>
</feature>
<comment type="caution">
    <text evidence="3">The sequence shown here is derived from an EMBL/GenBank/DDBJ whole genome shotgun (WGS) entry which is preliminary data.</text>
</comment>
<feature type="compositionally biased region" description="Polar residues" evidence="2">
    <location>
        <begin position="1257"/>
        <end position="1268"/>
    </location>
</feature>
<keyword evidence="4" id="KW-1185">Reference proteome</keyword>
<accession>A0ABR4P3N8</accession>
<protein>
    <submittedName>
        <fullName evidence="3">Uncharacterized protein</fullName>
    </submittedName>
</protein>
<feature type="region of interest" description="Disordered" evidence="2">
    <location>
        <begin position="962"/>
        <end position="1055"/>
    </location>
</feature>
<sequence>MMTSQSLLRDLEAEWGKINKSLPKLVKKKGQIKIPDAQFTGLRNAIRKYRKATGVIPPEYVVDLVLLLDTSNNDICNRLSEKPFLLFVELILNSEYCLECERGIYLLAKSIFHDGTKAPKEASPRKTTIGEDCIYSLLNFFSNLSNREGLRQWVGILLQQLLSECDENLERLKGRNGEALRSLGQILLEDTNDINKTVCAEIIRIVAAYKVPLEDMWPLGTADRVFQDFPIRSRAEGNNWHRQLVIYLNDLTEADTQTFNIPDSNGCFYFPSGLETIPTSEFEGFNHHYIYFWITRDSISVLTPISADRFYTRLEISRDLITEMTLDDKTCLLSQTAENFQDLVMKLDVDADQPSLTCTINSKPVVLETVRAAFRSDMITEVLEDIGRMDFPASQDNTSDELADQTPKVQHGSISIEHIDTALEGSVQARDDHVKERNLPRSDEPEKPPTNSQDSTQVEPLRLVPAQPSQTVTPEHHSETADEANQPDQLRGISQSPLKETKSTLEPSRTATSKHKVQSDAVKVLKQPFIMPSQRAPKKALQAETGPPSKGTDDGKDTEMPLVKTSSTSTPKDTNLQDTRQPEPSSDVEQDYDASTPLKLPIEQPKPPKTRPQMLRNSQLPDTQRVTVPLRAGAEDDIVSAQHDLTSPLPESDDSERSPTTPSALENAQVTPAYAKAKHVIEQPVFHQEGMPKIHSSSRVSKDTRGHLKGIPKSQGISGTYAQTNLQNSDGNPSDDKNSPGVEQAIEPPARIENPKNFAPLKAKKPLKYGKGSANQPATQQPVGDTPSIWDIPKDDTEPETNNKKKTKQKGNNRKNPALKETKPKTKKIQAVSQPSQGPQRSSRRQADLKAKMNLHEDLNEDDQDDDEYAVSPTNRADADDMSMVTNTPTTIQVPSHDTGKNQKDSIVESKISDSIENDAVKLQPEFKIPAIPIRKGFNKQQVAVDEAQKLYRILDDGMAISGLQSSGNLGQSHEGRLLSESHRQDQLSRLELDSNLASESDDEDDFAFGTKKSARTLAQSEEPKLSNSAPPSNEETQIRRSENSSAVAHPQVPARTSAKLPILAAEKELATTEIEVELEQEEFPVPVTASDSQVVTETATMAAPPKSCKNVTAQQTVNTSTAAPLVMYSAHTVDESTDITGISTSPATTVFTGERQKRRPQEESTAPQKRQRQDIQHEQSFAQISYQEEKVCTPSVQHPLNFMQQQQAQKPTVLCSPQRSSRPVNGEAPVAALPQNLKDTPLLVDDNLSRKPTIIKFSQNGPSNQGKLKQHHDPADQKSQSYSTIPKSTSVETKSNEIPPRNYYDSEADSPGPIDVLEDKPSDNKTRLQVPKAVTIDRKILAEQMSVNEIVLIENISGKDDREDKMIKAMPDPLQPRKRQINKSGGDEHVGGSDRPRKRQSISPQDRPNEENELPQDQTRSPVPATKAVSRQTTKLSLSNFQGPVTESQAQQRQQLSRFSSRETRTPLYNAQRPTRSLQKGSSQISRVTEQGSPIGNSHLPIQLKKDKAVELFGPAVAVSASKKARPSSPESVQVKYIPHTRNQHTGRYENLNSEEVISPEKPLPDPFDKNLDVRSSKFTELLQGKVSPRREDVVSKALSDFFANHDEDNEPACDLLSNELGGDTLVNLEPDLANQTSPNTDLSSRSTNISNQENLSSPSAENDPNEDWKLAVRPHYRGLATAVHRVADEVLIKLADKETAVETIVKQYETSAKGLVDEFQLRRTTEQRQMLQDLNQKKENMIGLYREAREAAASIQTEVGGSQVKPFEQGWQKRHDNVQRELDDARHGLLNS</sequence>
<feature type="compositionally biased region" description="Polar residues" evidence="2">
    <location>
        <begin position="1635"/>
        <end position="1664"/>
    </location>
</feature>
<feature type="compositionally biased region" description="Polar residues" evidence="2">
    <location>
        <begin position="773"/>
        <end position="783"/>
    </location>
</feature>
<feature type="compositionally biased region" description="Polar residues" evidence="2">
    <location>
        <begin position="658"/>
        <end position="670"/>
    </location>
</feature>
<feature type="region of interest" description="Disordered" evidence="2">
    <location>
        <begin position="1255"/>
        <end position="1329"/>
    </location>
</feature>
<feature type="compositionally biased region" description="Polar residues" evidence="2">
    <location>
        <begin position="1468"/>
        <end position="1497"/>
    </location>
</feature>
<feature type="compositionally biased region" description="Polar residues" evidence="2">
    <location>
        <begin position="486"/>
        <end position="511"/>
    </location>
</feature>
<feature type="compositionally biased region" description="Polar residues" evidence="2">
    <location>
        <begin position="1140"/>
        <end position="1152"/>
    </location>
</feature>
<feature type="compositionally biased region" description="Polar residues" evidence="2">
    <location>
        <begin position="715"/>
        <end position="732"/>
    </location>
</feature>
<feature type="compositionally biased region" description="Polar residues" evidence="2">
    <location>
        <begin position="449"/>
        <end position="458"/>
    </location>
</feature>
<evidence type="ECO:0000256" key="2">
    <source>
        <dbReference type="SAM" id="MobiDB-lite"/>
    </source>
</evidence>
<keyword evidence="1" id="KW-0175">Coiled coil</keyword>
<feature type="region of interest" description="Disordered" evidence="2">
    <location>
        <begin position="436"/>
        <end position="904"/>
    </location>
</feature>
<feature type="compositionally biased region" description="Polar residues" evidence="2">
    <location>
        <begin position="1212"/>
        <end position="1224"/>
    </location>
</feature>
<feature type="compositionally biased region" description="Polar residues" evidence="2">
    <location>
        <begin position="1278"/>
        <end position="1294"/>
    </location>
</feature>
<feature type="region of interest" description="Disordered" evidence="2">
    <location>
        <begin position="1363"/>
        <end position="1499"/>
    </location>
</feature>
<feature type="region of interest" description="Disordered" evidence="2">
    <location>
        <begin position="1632"/>
        <end position="1668"/>
    </location>
</feature>
<reference evidence="3 4" key="1">
    <citation type="submission" date="2024-06" db="EMBL/GenBank/DDBJ databases">
        <title>Complete genome of Phlyctema vagabunda strain 19-DSS-EL-015.</title>
        <authorList>
            <person name="Fiorenzani C."/>
        </authorList>
    </citation>
    <scope>NUCLEOTIDE SEQUENCE [LARGE SCALE GENOMIC DNA]</scope>
    <source>
        <strain evidence="3 4">19-DSS-EL-015</strain>
    </source>
</reference>
<feature type="compositionally biased region" description="Low complexity" evidence="2">
    <location>
        <begin position="962"/>
        <end position="973"/>
    </location>
</feature>
<feature type="region of interest" description="Disordered" evidence="2">
    <location>
        <begin position="1140"/>
        <end position="1178"/>
    </location>
</feature>
<feature type="region of interest" description="Disordered" evidence="2">
    <location>
        <begin position="390"/>
        <end position="412"/>
    </location>
</feature>
<feature type="compositionally biased region" description="Basic and acidic residues" evidence="2">
    <location>
        <begin position="1318"/>
        <end position="1327"/>
    </location>
</feature>
<feature type="coiled-coil region" evidence="1">
    <location>
        <begin position="1723"/>
        <end position="1753"/>
    </location>
</feature>
<dbReference type="Proteomes" id="UP001629113">
    <property type="component" value="Unassembled WGS sequence"/>
</dbReference>
<feature type="compositionally biased region" description="Basic and acidic residues" evidence="2">
    <location>
        <begin position="974"/>
        <end position="993"/>
    </location>
</feature>
<organism evidence="3 4">
    <name type="scientific">Phlyctema vagabunda</name>
    <dbReference type="NCBI Taxonomy" id="108571"/>
    <lineage>
        <taxon>Eukaryota</taxon>
        <taxon>Fungi</taxon>
        <taxon>Dikarya</taxon>
        <taxon>Ascomycota</taxon>
        <taxon>Pezizomycotina</taxon>
        <taxon>Leotiomycetes</taxon>
        <taxon>Helotiales</taxon>
        <taxon>Dermateaceae</taxon>
        <taxon>Phlyctema</taxon>
    </lineage>
</organism>
<feature type="compositionally biased region" description="Acidic residues" evidence="2">
    <location>
        <begin position="859"/>
        <end position="869"/>
    </location>
</feature>
<feature type="compositionally biased region" description="Polar residues" evidence="2">
    <location>
        <begin position="1026"/>
        <end position="1036"/>
    </location>
</feature>
<feature type="compositionally biased region" description="Low complexity" evidence="2">
    <location>
        <begin position="1449"/>
        <end position="1460"/>
    </location>
</feature>
<feature type="compositionally biased region" description="Basic and acidic residues" evidence="2">
    <location>
        <begin position="1386"/>
        <end position="1396"/>
    </location>
</feature>
<feature type="compositionally biased region" description="Basic and acidic residues" evidence="2">
    <location>
        <begin position="436"/>
        <end position="447"/>
    </location>
</feature>
<dbReference type="EMBL" id="JBFCZG010000010">
    <property type="protein sequence ID" value="KAL3417932.1"/>
    <property type="molecule type" value="Genomic_DNA"/>
</dbReference>
<gene>
    <name evidence="3" type="ORF">PVAG01_10942</name>
</gene>
<feature type="compositionally biased region" description="Polar residues" evidence="2">
    <location>
        <begin position="564"/>
        <end position="584"/>
    </location>
</feature>
<feature type="compositionally biased region" description="Basic and acidic residues" evidence="2">
    <location>
        <begin position="845"/>
        <end position="858"/>
    </location>
</feature>
<evidence type="ECO:0000313" key="3">
    <source>
        <dbReference type="EMBL" id="KAL3417932.1"/>
    </source>
</evidence>
<evidence type="ECO:0000313" key="4">
    <source>
        <dbReference type="Proteomes" id="UP001629113"/>
    </source>
</evidence>
<name>A0ABR4P3N8_9HELO</name>
<feature type="compositionally biased region" description="Polar residues" evidence="2">
    <location>
        <begin position="615"/>
        <end position="626"/>
    </location>
</feature>
<feature type="compositionally biased region" description="Polar residues" evidence="2">
    <location>
        <begin position="1430"/>
        <end position="1448"/>
    </location>
</feature>
<evidence type="ECO:0000256" key="1">
    <source>
        <dbReference type="SAM" id="Coils"/>
    </source>
</evidence>